<keyword evidence="4" id="KW-1185">Reference proteome</keyword>
<organism evidence="3 4">
    <name type="scientific">Pseudobacteroides cellulosolvens ATCC 35603 = DSM 2933</name>
    <dbReference type="NCBI Taxonomy" id="398512"/>
    <lineage>
        <taxon>Bacteria</taxon>
        <taxon>Bacillati</taxon>
        <taxon>Bacillota</taxon>
        <taxon>Clostridia</taxon>
        <taxon>Eubacteriales</taxon>
        <taxon>Oscillospiraceae</taxon>
        <taxon>Pseudobacteroides</taxon>
    </lineage>
</organism>
<proteinExistence type="predicted"/>
<dbReference type="Pfam" id="PF12945">
    <property type="entry name" value="PilZNR"/>
    <property type="match status" value="1"/>
</dbReference>
<evidence type="ECO:0000313" key="4">
    <source>
        <dbReference type="Proteomes" id="UP000036923"/>
    </source>
</evidence>
<dbReference type="InterPro" id="IPR009926">
    <property type="entry name" value="T3SS_YcgR_PilZN"/>
</dbReference>
<gene>
    <name evidence="3" type="ORF">Bccel_3635</name>
</gene>
<sequence>MKASELKPGTKLEIQLLDFSLGEKDINNLFVSEFEWAEGENVICVAAPIYEGMYLPASNGTNMYVYISISNQFYKLKATLTDRLIKDGLPIYKLSIENEMEKIQRRQFFRFDCVLDIKCREVEMLNNTAVPKGNFFKGLTRDISGGGTCLALVEGIEKGKFIECELQLSENKIIKFYGTIVRSIKTDSESKNKYEAGVEFYNIDNRSRETIISFIFEEQRKLRKKGLI</sequence>
<dbReference type="GO" id="GO:0035438">
    <property type="term" value="F:cyclic-di-GMP binding"/>
    <property type="evidence" value="ECO:0007669"/>
    <property type="project" value="InterPro"/>
</dbReference>
<dbReference type="InterPro" id="IPR009875">
    <property type="entry name" value="PilZ_domain"/>
</dbReference>
<dbReference type="OrthoDB" id="9783080at2"/>
<name>A0A0L6JR90_9FIRM</name>
<feature type="domain" description="PilZ" evidence="1">
    <location>
        <begin position="104"/>
        <end position="217"/>
    </location>
</feature>
<dbReference type="STRING" id="398512.Bccel_3635"/>
<dbReference type="Pfam" id="PF07238">
    <property type="entry name" value="PilZ"/>
    <property type="match status" value="1"/>
</dbReference>
<feature type="domain" description="Type III secretion system flagellar brake protein YcgR PilZN" evidence="2">
    <location>
        <begin position="7"/>
        <end position="95"/>
    </location>
</feature>
<reference evidence="4" key="1">
    <citation type="submission" date="2015-07" db="EMBL/GenBank/DDBJ databases">
        <title>Near-Complete Genome Sequence of the Cellulolytic Bacterium Bacteroides (Pseudobacteroides) cellulosolvens ATCC 35603.</title>
        <authorList>
            <person name="Dassa B."/>
            <person name="Utturkar S.M."/>
            <person name="Klingeman D.M."/>
            <person name="Hurt R.A."/>
            <person name="Keller M."/>
            <person name="Xu J."/>
            <person name="Reddy Y.H.K."/>
            <person name="Borovok I."/>
            <person name="Grinberg I.R."/>
            <person name="Lamed R."/>
            <person name="Zhivin O."/>
            <person name="Bayer E.A."/>
            <person name="Brown S.D."/>
        </authorList>
    </citation>
    <scope>NUCLEOTIDE SEQUENCE [LARGE SCALE GENOMIC DNA]</scope>
    <source>
        <strain evidence="4">DSM 2933</strain>
    </source>
</reference>
<evidence type="ECO:0000313" key="3">
    <source>
        <dbReference type="EMBL" id="KNY28361.1"/>
    </source>
</evidence>
<dbReference type="eggNOG" id="COG5581">
    <property type="taxonomic scope" value="Bacteria"/>
</dbReference>
<dbReference type="RefSeq" id="WP_036938632.1">
    <property type="nucleotide sequence ID" value="NZ_JQKC01000007.1"/>
</dbReference>
<dbReference type="Gene3D" id="2.40.10.220">
    <property type="entry name" value="predicted glycosyltransferase like domains"/>
    <property type="match status" value="1"/>
</dbReference>
<comment type="caution">
    <text evidence="3">The sequence shown here is derived from an EMBL/GenBank/DDBJ whole genome shotgun (WGS) entry which is preliminary data.</text>
</comment>
<accession>A0A0L6JR90</accession>
<dbReference type="EMBL" id="LGTC01000001">
    <property type="protein sequence ID" value="KNY28361.1"/>
    <property type="molecule type" value="Genomic_DNA"/>
</dbReference>
<evidence type="ECO:0000259" key="1">
    <source>
        <dbReference type="Pfam" id="PF07238"/>
    </source>
</evidence>
<evidence type="ECO:0000259" key="2">
    <source>
        <dbReference type="Pfam" id="PF12945"/>
    </source>
</evidence>
<dbReference type="Proteomes" id="UP000036923">
    <property type="component" value="Unassembled WGS sequence"/>
</dbReference>
<dbReference type="SUPFAM" id="SSF141371">
    <property type="entry name" value="PilZ domain-like"/>
    <property type="match status" value="1"/>
</dbReference>
<dbReference type="AlphaFoldDB" id="A0A0L6JR90"/>
<protein>
    <submittedName>
        <fullName evidence="3">Type IV pilus assembly PilZ</fullName>
    </submittedName>
</protein>